<keyword evidence="2 11" id="KW-0813">Transport</keyword>
<evidence type="ECO:0000256" key="3">
    <source>
        <dbReference type="ARBA" id="ARBA00022461"/>
    </source>
</evidence>
<dbReference type="InterPro" id="IPR001873">
    <property type="entry name" value="ENaC"/>
</dbReference>
<name>A0AAV2IN41_LYMST</name>
<keyword evidence="10 11" id="KW-0407">Ion channel</keyword>
<accession>A0AAV2IN41</accession>
<keyword evidence="6" id="KW-0915">Sodium</keyword>
<dbReference type="PANTHER" id="PTHR11690">
    <property type="entry name" value="AMILORIDE-SENSITIVE SODIUM CHANNEL-RELATED"/>
    <property type="match status" value="1"/>
</dbReference>
<protein>
    <submittedName>
        <fullName evidence="13">Uncharacterized protein</fullName>
    </submittedName>
</protein>
<dbReference type="Proteomes" id="UP001497497">
    <property type="component" value="Unassembled WGS sequence"/>
</dbReference>
<evidence type="ECO:0000256" key="2">
    <source>
        <dbReference type="ARBA" id="ARBA00022448"/>
    </source>
</evidence>
<evidence type="ECO:0000256" key="8">
    <source>
        <dbReference type="ARBA" id="ARBA00023136"/>
    </source>
</evidence>
<evidence type="ECO:0000256" key="6">
    <source>
        <dbReference type="ARBA" id="ARBA00023053"/>
    </source>
</evidence>
<comment type="similarity">
    <text evidence="11">Belongs to the amiloride-sensitive sodium channel (TC 1.A.6) family.</text>
</comment>
<dbReference type="GO" id="GO:0005886">
    <property type="term" value="C:plasma membrane"/>
    <property type="evidence" value="ECO:0007669"/>
    <property type="project" value="TreeGrafter"/>
</dbReference>
<evidence type="ECO:0000256" key="4">
    <source>
        <dbReference type="ARBA" id="ARBA00022692"/>
    </source>
</evidence>
<evidence type="ECO:0000313" key="13">
    <source>
        <dbReference type="EMBL" id="CAL1547267.1"/>
    </source>
</evidence>
<dbReference type="PRINTS" id="PR01078">
    <property type="entry name" value="AMINACHANNEL"/>
</dbReference>
<comment type="subcellular location">
    <subcellularLocation>
        <location evidence="1">Membrane</location>
        <topology evidence="1">Multi-pass membrane protein</topology>
    </subcellularLocation>
</comment>
<feature type="transmembrane region" description="Helical" evidence="12">
    <location>
        <begin position="96"/>
        <end position="117"/>
    </location>
</feature>
<keyword evidence="5 12" id="KW-1133">Transmembrane helix</keyword>
<evidence type="ECO:0000256" key="9">
    <source>
        <dbReference type="ARBA" id="ARBA00023201"/>
    </source>
</evidence>
<keyword evidence="3 11" id="KW-0894">Sodium channel</keyword>
<keyword evidence="4 11" id="KW-0812">Transmembrane</keyword>
<gene>
    <name evidence="13" type="ORF">GSLYS_00020592001</name>
</gene>
<sequence length="519" mass="58460">MRRQHSKVTRRFFDGLCALQGRYRNYRRKRKFGRVSSENSFILTDAAVGVPAEDAQSVWLNLKTKTASVLHDFSGETTAHGYKRTISPQRSKTFRILWVLLIMSVTGVALNTLYSIVTNQQLNTFSSNFRSEPKRRMSFPAVTVCNIFPRDMSWIAWNTSENHSEKVLDISDDDSPGSTPDWPKYPHFNTETQDDLLGWKLDSFIIKCSWNNEPVNCSDVLVRTLSSLMACYTFNSDPENSLYTDLMGSSSGLELLVRVVELRSQIHKGSPTGVKVLLHGPQEFPNTQDQGILVAPNSVAYISVDKTQYKFLPKPYMAYGTEYCNDYSSETEPAFRYYNRTGHTWCMAECRLREVIVSCGCLPYPGDPAVPGVPYCTLAQYTCYVDTLNRIHMWSPYNHTNCSCPLPCNKEEYTGRISTALYTPGGGQLDTGSYVLMKIFYEDLFVHVEEHIPKYTWPDIFGTVGGQIGLFTGASVLTVLEFVELGWLMTVLGGKTLYTRLKAALGSRASDVDNTVSAC</sequence>
<evidence type="ECO:0000313" key="14">
    <source>
        <dbReference type="Proteomes" id="UP001497497"/>
    </source>
</evidence>
<dbReference type="EMBL" id="CAXITT010000934">
    <property type="protein sequence ID" value="CAL1547267.1"/>
    <property type="molecule type" value="Genomic_DNA"/>
</dbReference>
<dbReference type="AlphaFoldDB" id="A0AAV2IN41"/>
<organism evidence="13 14">
    <name type="scientific">Lymnaea stagnalis</name>
    <name type="common">Great pond snail</name>
    <name type="synonym">Helix stagnalis</name>
    <dbReference type="NCBI Taxonomy" id="6523"/>
    <lineage>
        <taxon>Eukaryota</taxon>
        <taxon>Metazoa</taxon>
        <taxon>Spiralia</taxon>
        <taxon>Lophotrochozoa</taxon>
        <taxon>Mollusca</taxon>
        <taxon>Gastropoda</taxon>
        <taxon>Heterobranchia</taxon>
        <taxon>Euthyneura</taxon>
        <taxon>Panpulmonata</taxon>
        <taxon>Hygrophila</taxon>
        <taxon>Lymnaeoidea</taxon>
        <taxon>Lymnaeidae</taxon>
        <taxon>Lymnaea</taxon>
    </lineage>
</organism>
<evidence type="ECO:0000256" key="11">
    <source>
        <dbReference type="RuleBase" id="RU000679"/>
    </source>
</evidence>
<evidence type="ECO:0000256" key="10">
    <source>
        <dbReference type="ARBA" id="ARBA00023303"/>
    </source>
</evidence>
<evidence type="ECO:0000256" key="7">
    <source>
        <dbReference type="ARBA" id="ARBA00023065"/>
    </source>
</evidence>
<dbReference type="Pfam" id="PF00858">
    <property type="entry name" value="ASC"/>
    <property type="match status" value="1"/>
</dbReference>
<keyword evidence="7 11" id="KW-0406">Ion transport</keyword>
<reference evidence="13 14" key="1">
    <citation type="submission" date="2024-04" db="EMBL/GenBank/DDBJ databases">
        <authorList>
            <consortium name="Genoscope - CEA"/>
            <person name="William W."/>
        </authorList>
    </citation>
    <scope>NUCLEOTIDE SEQUENCE [LARGE SCALE GENOMIC DNA]</scope>
</reference>
<dbReference type="Gene3D" id="2.60.470.10">
    <property type="entry name" value="Acid-sensing ion channels like domains"/>
    <property type="match status" value="1"/>
</dbReference>
<keyword evidence="14" id="KW-1185">Reference proteome</keyword>
<keyword evidence="9 11" id="KW-0739">Sodium transport</keyword>
<proteinExistence type="inferred from homology"/>
<keyword evidence="8 12" id="KW-0472">Membrane</keyword>
<evidence type="ECO:0000256" key="12">
    <source>
        <dbReference type="SAM" id="Phobius"/>
    </source>
</evidence>
<evidence type="ECO:0000256" key="5">
    <source>
        <dbReference type="ARBA" id="ARBA00022989"/>
    </source>
</evidence>
<evidence type="ECO:0000256" key="1">
    <source>
        <dbReference type="ARBA" id="ARBA00004141"/>
    </source>
</evidence>
<comment type="caution">
    <text evidence="13">The sequence shown here is derived from an EMBL/GenBank/DDBJ whole genome shotgun (WGS) entry which is preliminary data.</text>
</comment>
<dbReference type="GO" id="GO:0015280">
    <property type="term" value="F:ligand-gated sodium channel activity"/>
    <property type="evidence" value="ECO:0007669"/>
    <property type="project" value="TreeGrafter"/>
</dbReference>
<dbReference type="Gene3D" id="1.10.287.770">
    <property type="entry name" value="YojJ-like"/>
    <property type="match status" value="1"/>
</dbReference>